<proteinExistence type="predicted"/>
<protein>
    <submittedName>
        <fullName evidence="2">Uncharacterized protein</fullName>
    </submittedName>
</protein>
<dbReference type="EMBL" id="HBFQ01000343">
    <property type="protein sequence ID" value="CAD8825874.1"/>
    <property type="molecule type" value="Transcribed_RNA"/>
</dbReference>
<feature type="region of interest" description="Disordered" evidence="1">
    <location>
        <begin position="90"/>
        <end position="141"/>
    </location>
</feature>
<name>A0A7S0ZLW5_NOCSC</name>
<reference evidence="2" key="1">
    <citation type="submission" date="2021-01" db="EMBL/GenBank/DDBJ databases">
        <authorList>
            <person name="Corre E."/>
            <person name="Pelletier E."/>
            <person name="Niang G."/>
            <person name="Scheremetjew M."/>
            <person name="Finn R."/>
            <person name="Kale V."/>
            <person name="Holt S."/>
            <person name="Cochrane G."/>
            <person name="Meng A."/>
            <person name="Brown T."/>
            <person name="Cohen L."/>
        </authorList>
    </citation>
    <scope>NUCLEOTIDE SEQUENCE</scope>
</reference>
<gene>
    <name evidence="2" type="ORF">NSCI0253_LOCUS220</name>
</gene>
<feature type="compositionally biased region" description="Low complexity" evidence="1">
    <location>
        <begin position="123"/>
        <end position="141"/>
    </location>
</feature>
<organism evidence="2">
    <name type="scientific">Noctiluca scintillans</name>
    <name type="common">Sea sparkle</name>
    <name type="synonym">Red tide dinoflagellate</name>
    <dbReference type="NCBI Taxonomy" id="2966"/>
    <lineage>
        <taxon>Eukaryota</taxon>
        <taxon>Sar</taxon>
        <taxon>Alveolata</taxon>
        <taxon>Dinophyceae</taxon>
        <taxon>Noctilucales</taxon>
        <taxon>Noctilucaceae</taxon>
        <taxon>Noctiluca</taxon>
    </lineage>
</organism>
<accession>A0A7S0ZLW5</accession>
<feature type="region of interest" description="Disordered" evidence="1">
    <location>
        <begin position="37"/>
        <end position="61"/>
    </location>
</feature>
<sequence>MQRQLQDILCLQGGGEPSIDQLAGGDSVVTNDSINSGTQVMSVDQPGPRTSLHRDGSSQALPGSVVGMLDFTTSQRNFSKDRVSIDYTHLSRAESKEKPSMGMISRSTSKEKPCNRFFTSRSTSKGGHPGTPHTTTSSRDH</sequence>
<evidence type="ECO:0000256" key="1">
    <source>
        <dbReference type="SAM" id="MobiDB-lite"/>
    </source>
</evidence>
<feature type="compositionally biased region" description="Basic and acidic residues" evidence="1">
    <location>
        <begin position="90"/>
        <end position="99"/>
    </location>
</feature>
<evidence type="ECO:0000313" key="2">
    <source>
        <dbReference type="EMBL" id="CAD8825874.1"/>
    </source>
</evidence>
<dbReference type="AlphaFoldDB" id="A0A7S0ZLW5"/>